<evidence type="ECO:0008006" key="3">
    <source>
        <dbReference type="Google" id="ProtNLM"/>
    </source>
</evidence>
<accession>A0A1W0WAW1</accession>
<evidence type="ECO:0000313" key="2">
    <source>
        <dbReference type="Proteomes" id="UP000192578"/>
    </source>
</evidence>
<organism evidence="1 2">
    <name type="scientific">Hypsibius exemplaris</name>
    <name type="common">Freshwater tardigrade</name>
    <dbReference type="NCBI Taxonomy" id="2072580"/>
    <lineage>
        <taxon>Eukaryota</taxon>
        <taxon>Metazoa</taxon>
        <taxon>Ecdysozoa</taxon>
        <taxon>Tardigrada</taxon>
        <taxon>Eutardigrada</taxon>
        <taxon>Parachela</taxon>
        <taxon>Hypsibioidea</taxon>
        <taxon>Hypsibiidae</taxon>
        <taxon>Hypsibius</taxon>
    </lineage>
</organism>
<evidence type="ECO:0000313" key="1">
    <source>
        <dbReference type="EMBL" id="OQV12318.1"/>
    </source>
</evidence>
<sequence>MYSNGRAEFSLLHAISHEVSQGNEVPDAIITFIRDNCSLRSGDIATQLRKKFADGQMPEMARITPNQIRYHWAAAKMEKYKRHEEPIKSAVMFLGEQQKVDIVCRTFESCICLGITTPLFHDVMNHPECEKDFYVDSTYGTNKQGMELFVCMATINGEGYPISYLVLSSITAAGGKVVALKEWFSQLKMRGVLPEFIFMDKDQAEITAAKSSREAIESRKPVNAAAFRLHSFLTDCAKYNLPPSNAEGYNSSIGASSGHKQGLSVTEAQRCFIHAMMNRHFHRHMLIPRDDGTFPTALEIRAESFREIVIYCMEQSLESLLMYMYTKWYCDEMWSLWCRSSAPTIPLARTNMLCESHFKYLKHNPLHHNHRPRLDFLFFILVSDVMNHFVHKLQLRQGKREHPRWWQICASVNLHEAFTDLPMEPEELEPFQMPEETAFEDGRYPPTAESVAFALKTHQEFFAVISDPNLSPGQAFQLNQTFKAFRIYQDTLKKHHAKGTTPGTWNDMQKNKFCRISRSYTFCKPILFVPPWVPPLAPF</sequence>
<dbReference type="OrthoDB" id="3262412at2759"/>
<dbReference type="EMBL" id="MTYJ01000148">
    <property type="protein sequence ID" value="OQV12318.1"/>
    <property type="molecule type" value="Genomic_DNA"/>
</dbReference>
<name>A0A1W0WAW1_HYPEX</name>
<gene>
    <name evidence="1" type="ORF">BV898_13429</name>
</gene>
<proteinExistence type="predicted"/>
<dbReference type="AlphaFoldDB" id="A0A1W0WAW1"/>
<dbReference type="Proteomes" id="UP000192578">
    <property type="component" value="Unassembled WGS sequence"/>
</dbReference>
<reference evidence="2" key="1">
    <citation type="submission" date="2017-01" db="EMBL/GenBank/DDBJ databases">
        <title>Comparative genomics of anhydrobiosis in the tardigrade Hypsibius dujardini.</title>
        <authorList>
            <person name="Yoshida Y."/>
            <person name="Koutsovoulos G."/>
            <person name="Laetsch D."/>
            <person name="Stevens L."/>
            <person name="Kumar S."/>
            <person name="Horikawa D."/>
            <person name="Ishino K."/>
            <person name="Komine S."/>
            <person name="Tomita M."/>
            <person name="Blaxter M."/>
            <person name="Arakawa K."/>
        </authorList>
    </citation>
    <scope>NUCLEOTIDE SEQUENCE [LARGE SCALE GENOMIC DNA]</scope>
    <source>
        <strain evidence="2">Z151</strain>
    </source>
</reference>
<keyword evidence="2" id="KW-1185">Reference proteome</keyword>
<comment type="caution">
    <text evidence="1">The sequence shown here is derived from an EMBL/GenBank/DDBJ whole genome shotgun (WGS) entry which is preliminary data.</text>
</comment>
<protein>
    <recommendedName>
        <fullName evidence="3">MULE transposase domain-containing protein</fullName>
    </recommendedName>
</protein>